<dbReference type="Pfam" id="PF26215">
    <property type="entry name" value="HTH_animal"/>
    <property type="match status" value="1"/>
</dbReference>
<dbReference type="SMART" id="SM00465">
    <property type="entry name" value="GIYc"/>
    <property type="match status" value="1"/>
</dbReference>
<dbReference type="AlphaFoldDB" id="A0A151IJJ9"/>
<gene>
    <name evidence="2" type="ORF">ALC62_05713</name>
</gene>
<accession>A0A151IJJ9</accession>
<dbReference type="EMBL" id="KQ977335">
    <property type="protein sequence ID" value="KYN03444.1"/>
    <property type="molecule type" value="Genomic_DNA"/>
</dbReference>
<evidence type="ECO:0000313" key="3">
    <source>
        <dbReference type="Proteomes" id="UP000078542"/>
    </source>
</evidence>
<dbReference type="SUPFAM" id="SSF82771">
    <property type="entry name" value="GIY-YIG endonuclease"/>
    <property type="match status" value="1"/>
</dbReference>
<dbReference type="PROSITE" id="PS50164">
    <property type="entry name" value="GIY_YIG"/>
    <property type="match status" value="1"/>
</dbReference>
<dbReference type="Gene3D" id="3.40.1440.10">
    <property type="entry name" value="GIY-YIG endonuclease"/>
    <property type="match status" value="1"/>
</dbReference>
<reference evidence="2 3" key="1">
    <citation type="submission" date="2016-03" db="EMBL/GenBank/DDBJ databases">
        <title>Cyphomyrmex costatus WGS genome.</title>
        <authorList>
            <person name="Nygaard S."/>
            <person name="Hu H."/>
            <person name="Boomsma J."/>
            <person name="Zhang G."/>
        </authorList>
    </citation>
    <scope>NUCLEOTIDE SEQUENCE [LARGE SCALE GENOMIC DNA]</scope>
    <source>
        <strain evidence="2">MS0001</strain>
        <tissue evidence="2">Whole body</tissue>
    </source>
</reference>
<dbReference type="Pfam" id="PF01541">
    <property type="entry name" value="GIY-YIG"/>
    <property type="match status" value="1"/>
</dbReference>
<feature type="domain" description="GIY-YIG" evidence="1">
    <location>
        <begin position="204"/>
        <end position="286"/>
    </location>
</feature>
<dbReference type="PANTHER" id="PTHR21301:SF10">
    <property type="entry name" value="REVERSE TRANSCRIPTASE DOMAIN-CONTAINING PROTEIN"/>
    <property type="match status" value="1"/>
</dbReference>
<dbReference type="CDD" id="cd10442">
    <property type="entry name" value="GIY-YIG_PLEs"/>
    <property type="match status" value="1"/>
</dbReference>
<dbReference type="Proteomes" id="UP000078542">
    <property type="component" value="Unassembled WGS sequence"/>
</dbReference>
<sequence>MAKREEVEKIFEVFNSYHDRLKFTIEYESDRSINFLYLSLNVVDNKLILDWFHKKTFSSRYLSFYSNHSKCIKRGIVYGLVDRAILLSHPSFFYKNICLCVELLIDNSYPLDYIFNIINIWIKSLIERCKVNRDNGDFSFNNNKNNILLINKEKNHLIVPFIRGISEKVVDVVNVSDTLIGHSTLNRLDKFIKVQKDITNQNCKNHVVYKIKCRDCESTYVGQTKRQLQTRIKEHRNNIRLDSSKHSVIFQHIIEYGHNFDWENVDIMDVEHNYKKRLISEMLHIKEQPKGLNYMRDTELLSESYSSILNEISTRKFSNF</sequence>
<dbReference type="InterPro" id="IPR058912">
    <property type="entry name" value="HTH_animal"/>
</dbReference>
<protein>
    <recommendedName>
        <fullName evidence="1">GIY-YIG domain-containing protein</fullName>
    </recommendedName>
</protein>
<proteinExistence type="predicted"/>
<dbReference type="InterPro" id="IPR000305">
    <property type="entry name" value="GIY-YIG_endonuc"/>
</dbReference>
<dbReference type="PANTHER" id="PTHR21301">
    <property type="entry name" value="REVERSE TRANSCRIPTASE"/>
    <property type="match status" value="1"/>
</dbReference>
<dbReference type="STRING" id="456900.A0A151IJJ9"/>
<evidence type="ECO:0000259" key="1">
    <source>
        <dbReference type="PROSITE" id="PS50164"/>
    </source>
</evidence>
<evidence type="ECO:0000313" key="2">
    <source>
        <dbReference type="EMBL" id="KYN03444.1"/>
    </source>
</evidence>
<organism evidence="2 3">
    <name type="scientific">Cyphomyrmex costatus</name>
    <dbReference type="NCBI Taxonomy" id="456900"/>
    <lineage>
        <taxon>Eukaryota</taxon>
        <taxon>Metazoa</taxon>
        <taxon>Ecdysozoa</taxon>
        <taxon>Arthropoda</taxon>
        <taxon>Hexapoda</taxon>
        <taxon>Insecta</taxon>
        <taxon>Pterygota</taxon>
        <taxon>Neoptera</taxon>
        <taxon>Endopterygota</taxon>
        <taxon>Hymenoptera</taxon>
        <taxon>Apocrita</taxon>
        <taxon>Aculeata</taxon>
        <taxon>Formicoidea</taxon>
        <taxon>Formicidae</taxon>
        <taxon>Myrmicinae</taxon>
        <taxon>Cyphomyrmex</taxon>
    </lineage>
</organism>
<keyword evidence="3" id="KW-1185">Reference proteome</keyword>
<name>A0A151IJJ9_9HYME</name>
<dbReference type="InterPro" id="IPR035901">
    <property type="entry name" value="GIY-YIG_endonuc_sf"/>
</dbReference>